<keyword evidence="1" id="KW-0479">Metal-binding</keyword>
<dbReference type="GO" id="GO:0046872">
    <property type="term" value="F:metal ion binding"/>
    <property type="evidence" value="ECO:0007669"/>
    <property type="project" value="UniProtKB-KW"/>
</dbReference>
<comment type="caution">
    <text evidence="5">The sequence shown here is derived from an EMBL/GenBank/DDBJ whole genome shotgun (WGS) entry which is preliminary data.</text>
</comment>
<evidence type="ECO:0000256" key="1">
    <source>
        <dbReference type="ARBA" id="ARBA00022723"/>
    </source>
</evidence>
<dbReference type="EMBL" id="JACPRF010000234">
    <property type="protein sequence ID" value="MBI2876776.1"/>
    <property type="molecule type" value="Genomic_DNA"/>
</dbReference>
<dbReference type="Gene3D" id="3.30.70.20">
    <property type="match status" value="2"/>
</dbReference>
<reference evidence="5" key="1">
    <citation type="submission" date="2020-07" db="EMBL/GenBank/DDBJ databases">
        <title>Huge and variable diversity of episymbiotic CPR bacteria and DPANN archaea in groundwater ecosystems.</title>
        <authorList>
            <person name="He C.Y."/>
            <person name="Keren R."/>
            <person name="Whittaker M."/>
            <person name="Farag I.F."/>
            <person name="Doudna J."/>
            <person name="Cate J.H.D."/>
            <person name="Banfield J.F."/>
        </authorList>
    </citation>
    <scope>NUCLEOTIDE SEQUENCE</scope>
    <source>
        <strain evidence="5">NC_groundwater_672_Ag_B-0.1um_62_36</strain>
    </source>
</reference>
<dbReference type="InterPro" id="IPR017896">
    <property type="entry name" value="4Fe4S_Fe-S-bd"/>
</dbReference>
<dbReference type="Proteomes" id="UP000769766">
    <property type="component" value="Unassembled WGS sequence"/>
</dbReference>
<gene>
    <name evidence="5" type="ORF">HYY20_07835</name>
</gene>
<evidence type="ECO:0000313" key="6">
    <source>
        <dbReference type="Proteomes" id="UP000769766"/>
    </source>
</evidence>
<keyword evidence="2" id="KW-0408">Iron</keyword>
<name>A0A932CNR1_UNCTE</name>
<dbReference type="InterPro" id="IPR017900">
    <property type="entry name" value="4Fe4S_Fe_S_CS"/>
</dbReference>
<evidence type="ECO:0000256" key="3">
    <source>
        <dbReference type="ARBA" id="ARBA00023014"/>
    </source>
</evidence>
<accession>A0A932CNR1</accession>
<organism evidence="5 6">
    <name type="scientific">Tectimicrobiota bacterium</name>
    <dbReference type="NCBI Taxonomy" id="2528274"/>
    <lineage>
        <taxon>Bacteria</taxon>
        <taxon>Pseudomonadati</taxon>
        <taxon>Nitrospinota/Tectimicrobiota group</taxon>
        <taxon>Candidatus Tectimicrobiota</taxon>
    </lineage>
</organism>
<dbReference type="Pfam" id="PF12838">
    <property type="entry name" value="Fer4_7"/>
    <property type="match status" value="1"/>
</dbReference>
<dbReference type="Pfam" id="PF12797">
    <property type="entry name" value="Fer4_2"/>
    <property type="match status" value="1"/>
</dbReference>
<dbReference type="PROSITE" id="PS00198">
    <property type="entry name" value="4FE4S_FER_1"/>
    <property type="match status" value="1"/>
</dbReference>
<dbReference type="SUPFAM" id="SSF54862">
    <property type="entry name" value="4Fe-4S ferredoxins"/>
    <property type="match status" value="1"/>
</dbReference>
<feature type="domain" description="4Fe-4S ferredoxin-type" evidence="4">
    <location>
        <begin position="85"/>
        <end position="118"/>
    </location>
</feature>
<dbReference type="GO" id="GO:0051536">
    <property type="term" value="F:iron-sulfur cluster binding"/>
    <property type="evidence" value="ECO:0007669"/>
    <property type="project" value="UniProtKB-KW"/>
</dbReference>
<proteinExistence type="predicted"/>
<evidence type="ECO:0000256" key="2">
    <source>
        <dbReference type="ARBA" id="ARBA00023004"/>
    </source>
</evidence>
<feature type="domain" description="4Fe-4S ferredoxin-type" evidence="4">
    <location>
        <begin position="48"/>
        <end position="78"/>
    </location>
</feature>
<evidence type="ECO:0000313" key="5">
    <source>
        <dbReference type="EMBL" id="MBI2876776.1"/>
    </source>
</evidence>
<feature type="domain" description="4Fe-4S ferredoxin-type" evidence="4">
    <location>
        <begin position="161"/>
        <end position="180"/>
    </location>
</feature>
<protein>
    <submittedName>
        <fullName evidence="5">4Fe-4S dicluster domain-containing protein</fullName>
    </submittedName>
</protein>
<evidence type="ECO:0000259" key="4">
    <source>
        <dbReference type="PROSITE" id="PS51379"/>
    </source>
</evidence>
<dbReference type="AlphaFoldDB" id="A0A932CNR1"/>
<sequence length="203" mass="22006">MAMPPKATPESVDRREFFRQAWGWAARKREEAKPKSAPISGLLRPPGAAEEREFMALCRRCGACRQACPHGSLLPAGPEAGEAEGTPILLPRKFPCQLCEELPCIAACPSGALKPLASRREVRIGVAVLAQNRCLAWDDQPCQLCLIRCPLAGEALYQEEWKPVVVAEKCTGCGMCEQACSMVNGERAAIKVGHRLQGTGNSH</sequence>
<dbReference type="CDD" id="cd16373">
    <property type="entry name" value="DMSOR_beta_like"/>
    <property type="match status" value="1"/>
</dbReference>
<dbReference type="PROSITE" id="PS51379">
    <property type="entry name" value="4FE4S_FER_2"/>
    <property type="match status" value="3"/>
</dbReference>
<keyword evidence="3" id="KW-0411">Iron-sulfur</keyword>